<dbReference type="RefSeq" id="WP_187963614.1">
    <property type="nucleotide sequence ID" value="NZ_JACVDC010000001.1"/>
</dbReference>
<proteinExistence type="predicted"/>
<evidence type="ECO:0000313" key="1">
    <source>
        <dbReference type="EMBL" id="MBC9794460.1"/>
    </source>
</evidence>
<dbReference type="EMBL" id="JACVDC010000001">
    <property type="protein sequence ID" value="MBC9794460.1"/>
    <property type="molecule type" value="Genomic_DNA"/>
</dbReference>
<sequence length="79" mass="9187">MEKEQTLQPTVEIFKTNVTDLVTAETCIRLLSHHFPGISIHFDLEDCDHILRVEGYEINTHKIIDLLRSIQLHCSLFPE</sequence>
<keyword evidence="2" id="KW-1185">Reference proteome</keyword>
<protein>
    <submittedName>
        <fullName evidence="1">Uncharacterized protein</fullName>
    </submittedName>
</protein>
<dbReference type="Proteomes" id="UP000653730">
    <property type="component" value="Unassembled WGS sequence"/>
</dbReference>
<accession>A0A926JNB7</accession>
<reference evidence="1 2" key="1">
    <citation type="submission" date="2020-09" db="EMBL/GenBank/DDBJ databases">
        <title>Sinomicrobium weinanense sp. nov., a halophilic bacteria isolated from saline-alkali soil.</title>
        <authorList>
            <person name="Wu P."/>
            <person name="Ren H."/>
            <person name="Mei Y."/>
            <person name="Liang Y."/>
            <person name="Chen Z."/>
        </authorList>
    </citation>
    <scope>NUCLEOTIDE SEQUENCE [LARGE SCALE GENOMIC DNA]</scope>
    <source>
        <strain evidence="1 2">FJxs</strain>
    </source>
</reference>
<organism evidence="1 2">
    <name type="scientific">Sinomicrobium weinanense</name>
    <dbReference type="NCBI Taxonomy" id="2842200"/>
    <lineage>
        <taxon>Bacteria</taxon>
        <taxon>Pseudomonadati</taxon>
        <taxon>Bacteroidota</taxon>
        <taxon>Flavobacteriia</taxon>
        <taxon>Flavobacteriales</taxon>
        <taxon>Flavobacteriaceae</taxon>
        <taxon>Sinomicrobium</taxon>
    </lineage>
</organism>
<gene>
    <name evidence="1" type="ORF">IBL28_00660</name>
</gene>
<name>A0A926JNB7_9FLAO</name>
<dbReference type="AlphaFoldDB" id="A0A926JNB7"/>
<comment type="caution">
    <text evidence="1">The sequence shown here is derived from an EMBL/GenBank/DDBJ whole genome shotgun (WGS) entry which is preliminary data.</text>
</comment>
<evidence type="ECO:0000313" key="2">
    <source>
        <dbReference type="Proteomes" id="UP000653730"/>
    </source>
</evidence>